<protein>
    <recommendedName>
        <fullName evidence="3">PAP-associated domain-containing protein</fullName>
    </recommendedName>
</protein>
<organism evidence="4 6">
    <name type="scientific">Didymodactylos carnosus</name>
    <dbReference type="NCBI Taxonomy" id="1234261"/>
    <lineage>
        <taxon>Eukaryota</taxon>
        <taxon>Metazoa</taxon>
        <taxon>Spiralia</taxon>
        <taxon>Gnathifera</taxon>
        <taxon>Rotifera</taxon>
        <taxon>Eurotatoria</taxon>
        <taxon>Bdelloidea</taxon>
        <taxon>Philodinida</taxon>
        <taxon>Philodinidae</taxon>
        <taxon>Didymodactylos</taxon>
    </lineage>
</organism>
<evidence type="ECO:0000259" key="3">
    <source>
        <dbReference type="Pfam" id="PF03828"/>
    </source>
</evidence>
<gene>
    <name evidence="4" type="ORF">OVA965_LOCUS28343</name>
    <name evidence="5" type="ORF">TMI583_LOCUS29100</name>
</gene>
<dbReference type="Pfam" id="PF03828">
    <property type="entry name" value="PAP_assoc"/>
    <property type="match status" value="1"/>
</dbReference>
<evidence type="ECO:0000313" key="4">
    <source>
        <dbReference type="EMBL" id="CAF1296923.1"/>
    </source>
</evidence>
<name>A0A8S2EZK4_9BILA</name>
<keyword evidence="1" id="KW-0479">Metal-binding</keyword>
<dbReference type="EMBL" id="CAJNOK010019288">
    <property type="protein sequence ID" value="CAF1296923.1"/>
    <property type="molecule type" value="Genomic_DNA"/>
</dbReference>
<dbReference type="GO" id="GO:0046872">
    <property type="term" value="F:metal ion binding"/>
    <property type="evidence" value="ECO:0007669"/>
    <property type="project" value="UniProtKB-KW"/>
</dbReference>
<accession>A0A8S2EZK4</accession>
<sequence>MKQTYNVYFCNDLTRLDQLWKECVINDSPVLELWAKFLYYYTNVFKFKEEVVSVREISPMFEQQDQLNEILVIEDPFILQKNYRSKIQEIFSCALRNVDQFRVPENLSKR</sequence>
<comment type="caution">
    <text evidence="4">The sequence shown here is derived from an EMBL/GenBank/DDBJ whole genome shotgun (WGS) entry which is preliminary data.</text>
</comment>
<evidence type="ECO:0000256" key="2">
    <source>
        <dbReference type="ARBA" id="ARBA00022842"/>
    </source>
</evidence>
<dbReference type="EMBL" id="CAJOBA010040867">
    <property type="protein sequence ID" value="CAF4102348.1"/>
    <property type="molecule type" value="Genomic_DNA"/>
</dbReference>
<feature type="domain" description="PAP-associated" evidence="3">
    <location>
        <begin position="32"/>
        <end position="79"/>
    </location>
</feature>
<evidence type="ECO:0000313" key="6">
    <source>
        <dbReference type="Proteomes" id="UP000677228"/>
    </source>
</evidence>
<evidence type="ECO:0000313" key="5">
    <source>
        <dbReference type="EMBL" id="CAF4102348.1"/>
    </source>
</evidence>
<dbReference type="Proteomes" id="UP000677228">
    <property type="component" value="Unassembled WGS sequence"/>
</dbReference>
<dbReference type="Gene3D" id="1.10.1410.10">
    <property type="match status" value="1"/>
</dbReference>
<keyword evidence="2" id="KW-0460">Magnesium</keyword>
<evidence type="ECO:0000256" key="1">
    <source>
        <dbReference type="ARBA" id="ARBA00022723"/>
    </source>
</evidence>
<dbReference type="InterPro" id="IPR002058">
    <property type="entry name" value="PAP_assoc"/>
</dbReference>
<dbReference type="SUPFAM" id="SSF81631">
    <property type="entry name" value="PAP/OAS1 substrate-binding domain"/>
    <property type="match status" value="1"/>
</dbReference>
<proteinExistence type="predicted"/>
<dbReference type="AlphaFoldDB" id="A0A8S2EZK4"/>
<reference evidence="4" key="1">
    <citation type="submission" date="2021-02" db="EMBL/GenBank/DDBJ databases">
        <authorList>
            <person name="Nowell W R."/>
        </authorList>
    </citation>
    <scope>NUCLEOTIDE SEQUENCE</scope>
</reference>
<dbReference type="Proteomes" id="UP000682733">
    <property type="component" value="Unassembled WGS sequence"/>
</dbReference>